<dbReference type="InterPro" id="IPR036396">
    <property type="entry name" value="Cyt_P450_sf"/>
</dbReference>
<protein>
    <recommendedName>
        <fullName evidence="5">unspecific monooxygenase</fullName>
        <ecNumber evidence="5">1.14.14.1</ecNumber>
    </recommendedName>
</protein>
<evidence type="ECO:0000256" key="6">
    <source>
        <dbReference type="ARBA" id="ARBA00022617"/>
    </source>
</evidence>
<dbReference type="PANTHER" id="PTHR24292:SF54">
    <property type="entry name" value="CYP9F3-RELATED"/>
    <property type="match status" value="1"/>
</dbReference>
<dbReference type="EC" id="1.14.14.1" evidence="5"/>
<evidence type="ECO:0000256" key="5">
    <source>
        <dbReference type="ARBA" id="ARBA00012109"/>
    </source>
</evidence>
<comment type="subcellular location">
    <subcellularLocation>
        <location evidence="3">Endoplasmic reticulum membrane</location>
        <topology evidence="3">Peripheral membrane protein</topology>
    </subcellularLocation>
    <subcellularLocation>
        <location evidence="2">Microsome membrane</location>
        <topology evidence="2">Peripheral membrane protein</topology>
    </subcellularLocation>
</comment>
<evidence type="ECO:0000313" key="16">
    <source>
        <dbReference type="EMBL" id="PCG67668.1"/>
    </source>
</evidence>
<evidence type="ECO:0000256" key="15">
    <source>
        <dbReference type="SAM" id="Phobius"/>
    </source>
</evidence>
<sequence>MFGFKRSSLQLVVILAWLLRYYTFGSVVLWCIFACGLSLAVVLAITTYDHDYWTSKGVFSPPAWPVVGHILSVVMFKEQGGMCFKRIYDTYKDKRFLGCHQFYQRTLVVRDPELIRRVCVIDFQHFTDRGFFFNKDVDPLAGSVLFLRGNEWKRLRAKISPIFS</sequence>
<evidence type="ECO:0000256" key="14">
    <source>
        <dbReference type="ARBA" id="ARBA00047827"/>
    </source>
</evidence>
<comment type="cofactor">
    <cofactor evidence="1">
        <name>heme</name>
        <dbReference type="ChEBI" id="CHEBI:30413"/>
    </cofactor>
</comment>
<dbReference type="GO" id="GO:0005506">
    <property type="term" value="F:iron ion binding"/>
    <property type="evidence" value="ECO:0007669"/>
    <property type="project" value="InterPro"/>
</dbReference>
<keyword evidence="12" id="KW-0503">Monooxygenase</keyword>
<dbReference type="InterPro" id="IPR050476">
    <property type="entry name" value="Insect_CytP450_Detox"/>
</dbReference>
<dbReference type="Pfam" id="PF00067">
    <property type="entry name" value="p450"/>
    <property type="match status" value="1"/>
</dbReference>
<evidence type="ECO:0000256" key="7">
    <source>
        <dbReference type="ARBA" id="ARBA00022723"/>
    </source>
</evidence>
<organism evidence="16">
    <name type="scientific">Heliothis virescens</name>
    <name type="common">Tobacco budworm moth</name>
    <dbReference type="NCBI Taxonomy" id="7102"/>
    <lineage>
        <taxon>Eukaryota</taxon>
        <taxon>Metazoa</taxon>
        <taxon>Ecdysozoa</taxon>
        <taxon>Arthropoda</taxon>
        <taxon>Hexapoda</taxon>
        <taxon>Insecta</taxon>
        <taxon>Pterygota</taxon>
        <taxon>Neoptera</taxon>
        <taxon>Endopterygota</taxon>
        <taxon>Lepidoptera</taxon>
        <taxon>Glossata</taxon>
        <taxon>Ditrysia</taxon>
        <taxon>Noctuoidea</taxon>
        <taxon>Noctuidae</taxon>
        <taxon>Heliothinae</taxon>
        <taxon>Heliothis</taxon>
    </lineage>
</organism>
<dbReference type="Gene3D" id="1.10.630.10">
    <property type="entry name" value="Cytochrome P450"/>
    <property type="match status" value="1"/>
</dbReference>
<comment type="similarity">
    <text evidence="4">Belongs to the cytochrome P450 family.</text>
</comment>
<evidence type="ECO:0000256" key="12">
    <source>
        <dbReference type="ARBA" id="ARBA00023033"/>
    </source>
</evidence>
<comment type="caution">
    <text evidence="16">The sequence shown here is derived from an EMBL/GenBank/DDBJ whole genome shotgun (WGS) entry which is preliminary data.</text>
</comment>
<dbReference type="GO" id="GO:0005789">
    <property type="term" value="C:endoplasmic reticulum membrane"/>
    <property type="evidence" value="ECO:0007669"/>
    <property type="project" value="UniProtKB-SubCell"/>
</dbReference>
<keyword evidence="7" id="KW-0479">Metal-binding</keyword>
<keyword evidence="10" id="KW-0560">Oxidoreductase</keyword>
<dbReference type="GO" id="GO:0016712">
    <property type="term" value="F:oxidoreductase activity, acting on paired donors, with incorporation or reduction of molecular oxygen, reduced flavin or flavoprotein as one donor, and incorporation of one atom of oxygen"/>
    <property type="evidence" value="ECO:0007669"/>
    <property type="project" value="UniProtKB-EC"/>
</dbReference>
<evidence type="ECO:0000256" key="2">
    <source>
        <dbReference type="ARBA" id="ARBA00004174"/>
    </source>
</evidence>
<gene>
    <name evidence="16" type="ORF">B5V51_6087</name>
</gene>
<evidence type="ECO:0000256" key="4">
    <source>
        <dbReference type="ARBA" id="ARBA00010617"/>
    </source>
</evidence>
<keyword evidence="9" id="KW-0492">Microsome</keyword>
<keyword evidence="8" id="KW-0256">Endoplasmic reticulum</keyword>
<feature type="transmembrane region" description="Helical" evidence="15">
    <location>
        <begin position="21"/>
        <end position="46"/>
    </location>
</feature>
<feature type="transmembrane region" description="Helical" evidence="15">
    <location>
        <begin position="58"/>
        <end position="76"/>
    </location>
</feature>
<name>A0A2A4J7N0_HELVI</name>
<dbReference type="PANTHER" id="PTHR24292">
    <property type="entry name" value="CYTOCHROME P450"/>
    <property type="match status" value="1"/>
</dbReference>
<evidence type="ECO:0000256" key="3">
    <source>
        <dbReference type="ARBA" id="ARBA00004406"/>
    </source>
</evidence>
<evidence type="ECO:0000256" key="10">
    <source>
        <dbReference type="ARBA" id="ARBA00023002"/>
    </source>
</evidence>
<proteinExistence type="inferred from homology"/>
<dbReference type="SUPFAM" id="SSF48264">
    <property type="entry name" value="Cytochrome P450"/>
    <property type="match status" value="1"/>
</dbReference>
<dbReference type="GO" id="GO:0020037">
    <property type="term" value="F:heme binding"/>
    <property type="evidence" value="ECO:0007669"/>
    <property type="project" value="InterPro"/>
</dbReference>
<keyword evidence="11" id="KW-0408">Iron</keyword>
<dbReference type="STRING" id="7102.A0A2A4J7N0"/>
<keyword evidence="15" id="KW-1133">Transmembrane helix</keyword>
<keyword evidence="15" id="KW-0812">Transmembrane</keyword>
<comment type="catalytic activity">
    <reaction evidence="14">
        <text>an organic molecule + reduced [NADPH--hemoprotein reductase] + O2 = an alcohol + oxidized [NADPH--hemoprotein reductase] + H2O + H(+)</text>
        <dbReference type="Rhea" id="RHEA:17149"/>
        <dbReference type="Rhea" id="RHEA-COMP:11964"/>
        <dbReference type="Rhea" id="RHEA-COMP:11965"/>
        <dbReference type="ChEBI" id="CHEBI:15377"/>
        <dbReference type="ChEBI" id="CHEBI:15378"/>
        <dbReference type="ChEBI" id="CHEBI:15379"/>
        <dbReference type="ChEBI" id="CHEBI:30879"/>
        <dbReference type="ChEBI" id="CHEBI:57618"/>
        <dbReference type="ChEBI" id="CHEBI:58210"/>
        <dbReference type="ChEBI" id="CHEBI:142491"/>
        <dbReference type="EC" id="1.14.14.1"/>
    </reaction>
</comment>
<keyword evidence="6" id="KW-0349">Heme</keyword>
<reference evidence="16" key="1">
    <citation type="submission" date="2017-09" db="EMBL/GenBank/DDBJ databases">
        <title>Contemporary evolution of a Lepidopteran species, Heliothis virescens, in response to modern agricultural practices.</title>
        <authorList>
            <person name="Fritz M.L."/>
            <person name="Deyonke A.M."/>
            <person name="Papanicolaou A."/>
            <person name="Micinski S."/>
            <person name="Westbrook J."/>
            <person name="Gould F."/>
        </authorList>
    </citation>
    <scope>NUCLEOTIDE SEQUENCE [LARGE SCALE GENOMIC DNA]</scope>
    <source>
        <strain evidence="16">HvINT-</strain>
        <tissue evidence="16">Whole body</tissue>
    </source>
</reference>
<evidence type="ECO:0000256" key="11">
    <source>
        <dbReference type="ARBA" id="ARBA00023004"/>
    </source>
</evidence>
<evidence type="ECO:0000256" key="13">
    <source>
        <dbReference type="ARBA" id="ARBA00023136"/>
    </source>
</evidence>
<evidence type="ECO:0000256" key="8">
    <source>
        <dbReference type="ARBA" id="ARBA00022824"/>
    </source>
</evidence>
<dbReference type="EMBL" id="NWSH01002695">
    <property type="protein sequence ID" value="PCG67668.1"/>
    <property type="molecule type" value="Genomic_DNA"/>
</dbReference>
<keyword evidence="13 15" id="KW-0472">Membrane</keyword>
<dbReference type="AlphaFoldDB" id="A0A2A4J7N0"/>
<evidence type="ECO:0000256" key="1">
    <source>
        <dbReference type="ARBA" id="ARBA00001971"/>
    </source>
</evidence>
<evidence type="ECO:0000256" key="9">
    <source>
        <dbReference type="ARBA" id="ARBA00022848"/>
    </source>
</evidence>
<accession>A0A2A4J7N0</accession>
<dbReference type="InterPro" id="IPR001128">
    <property type="entry name" value="Cyt_P450"/>
</dbReference>